<evidence type="ECO:0000256" key="4">
    <source>
        <dbReference type="ARBA" id="ARBA00022801"/>
    </source>
</evidence>
<dbReference type="InterPro" id="IPR029762">
    <property type="entry name" value="PGP-I_bact-type"/>
</dbReference>
<evidence type="ECO:0000256" key="6">
    <source>
        <dbReference type="PROSITE-ProRule" id="PRU10077"/>
    </source>
</evidence>
<dbReference type="AlphaFoldDB" id="A0A1S2LDA4"/>
<dbReference type="InterPro" id="IPR033694">
    <property type="entry name" value="PGPEP1_Cys_AS"/>
</dbReference>
<dbReference type="SUPFAM" id="SSF53182">
    <property type="entry name" value="Pyrrolidone carboxyl peptidase (pyroglutamate aminopeptidase)"/>
    <property type="match status" value="1"/>
</dbReference>
<dbReference type="PIRSF" id="PIRSF015592">
    <property type="entry name" value="Prld-crbxl_pptds"/>
    <property type="match status" value="1"/>
</dbReference>
<evidence type="ECO:0000313" key="8">
    <source>
        <dbReference type="Proteomes" id="UP000180098"/>
    </source>
</evidence>
<comment type="catalytic activity">
    <reaction evidence="6">
        <text>Release of an N-terminal pyroglutamyl group from a polypeptide, the second amino acid generally not being Pro.</text>
        <dbReference type="EC" id="3.4.19.3"/>
    </reaction>
</comment>
<dbReference type="InterPro" id="IPR000816">
    <property type="entry name" value="Peptidase_C15"/>
</dbReference>
<dbReference type="GO" id="GO:0006508">
    <property type="term" value="P:proteolysis"/>
    <property type="evidence" value="ECO:0007669"/>
    <property type="project" value="UniProtKB-KW"/>
</dbReference>
<dbReference type="PANTHER" id="PTHR23402:SF1">
    <property type="entry name" value="PYROGLUTAMYL-PEPTIDASE I"/>
    <property type="match status" value="1"/>
</dbReference>
<dbReference type="PRINTS" id="PR00706">
    <property type="entry name" value="PYROGLUPTASE"/>
</dbReference>
<dbReference type="CDD" id="cd00501">
    <property type="entry name" value="Peptidase_C15"/>
    <property type="match status" value="1"/>
</dbReference>
<name>A0A1S2LDA4_9BACI</name>
<evidence type="ECO:0000256" key="2">
    <source>
        <dbReference type="ARBA" id="ARBA00022490"/>
    </source>
</evidence>
<dbReference type="InterPro" id="IPR036440">
    <property type="entry name" value="Peptidase_C15-like_sf"/>
</dbReference>
<dbReference type="Gene3D" id="3.40.630.20">
    <property type="entry name" value="Peptidase C15, pyroglutamyl peptidase I-like"/>
    <property type="match status" value="1"/>
</dbReference>
<feature type="active site" evidence="6">
    <location>
        <position position="146"/>
    </location>
</feature>
<protein>
    <recommendedName>
        <fullName evidence="6">Pyroglutamyl-peptidase I</fullName>
        <ecNumber evidence="6">3.4.19.3</ecNumber>
    </recommendedName>
</protein>
<keyword evidence="3" id="KW-0645">Protease</keyword>
<dbReference type="EMBL" id="MLQQ01000040">
    <property type="protein sequence ID" value="OIJ10240.1"/>
    <property type="molecule type" value="Genomic_DNA"/>
</dbReference>
<dbReference type="PROSITE" id="PS01334">
    <property type="entry name" value="PYRASE_CYS"/>
    <property type="match status" value="1"/>
</dbReference>
<dbReference type="PANTHER" id="PTHR23402">
    <property type="entry name" value="PROTEASE FAMILY C15 PYROGLUTAMYL-PEPTIDASE I-RELATED"/>
    <property type="match status" value="1"/>
</dbReference>
<dbReference type="GO" id="GO:0005829">
    <property type="term" value="C:cytosol"/>
    <property type="evidence" value="ECO:0007669"/>
    <property type="project" value="InterPro"/>
</dbReference>
<dbReference type="InterPro" id="IPR016125">
    <property type="entry name" value="Peptidase_C15-like"/>
</dbReference>
<proteinExistence type="inferred from homology"/>
<comment type="caution">
    <text evidence="7">The sequence shown here is derived from an EMBL/GenBank/DDBJ whole genome shotgun (WGS) entry which is preliminary data.</text>
</comment>
<keyword evidence="2" id="KW-0963">Cytoplasm</keyword>
<evidence type="ECO:0000313" key="7">
    <source>
        <dbReference type="EMBL" id="OIJ10240.1"/>
    </source>
</evidence>
<dbReference type="RefSeq" id="WP_071314004.1">
    <property type="nucleotide sequence ID" value="NZ_MLQQ01000040.1"/>
</dbReference>
<dbReference type="NCBIfam" id="NF009676">
    <property type="entry name" value="PRK13197.1"/>
    <property type="match status" value="1"/>
</dbReference>
<dbReference type="OrthoDB" id="9779738at2"/>
<comment type="similarity">
    <text evidence="1">Belongs to the peptidase C15 family.</text>
</comment>
<dbReference type="Pfam" id="PF01470">
    <property type="entry name" value="Peptidase_C15"/>
    <property type="match status" value="1"/>
</dbReference>
<dbReference type="NCBIfam" id="TIGR00504">
    <property type="entry name" value="pyro_pdase"/>
    <property type="match status" value="1"/>
</dbReference>
<accession>A0A1S2LDA4</accession>
<dbReference type="Proteomes" id="UP000180098">
    <property type="component" value="Unassembled WGS sequence"/>
</dbReference>
<keyword evidence="5" id="KW-0788">Thiol protease</keyword>
<evidence type="ECO:0000256" key="5">
    <source>
        <dbReference type="ARBA" id="ARBA00022807"/>
    </source>
</evidence>
<dbReference type="EC" id="3.4.19.3" evidence="6"/>
<sequence>MKVLVTGFEPFGGMTVNPTEKMANTLQKEGIQGVDIVTTTLPVVYEDCVKQLIKKVVSEIPDFIICCGLAYGRAAVTVERIGINIKDTAGEGLKGDNRGDKPIDEKIFPEGPDGIFSTLPIRTIVNELKNSGVPAQISNSAGTYICNNTFYGILHYIEQNKLNIKAGFIHFPATPKMVIDKPNTPSMSFETQLNALKIIVQSLTK</sequence>
<evidence type="ECO:0000256" key="3">
    <source>
        <dbReference type="ARBA" id="ARBA00022670"/>
    </source>
</evidence>
<dbReference type="GO" id="GO:0016920">
    <property type="term" value="F:pyroglutamyl-peptidase activity"/>
    <property type="evidence" value="ECO:0007669"/>
    <property type="project" value="UniProtKB-EC"/>
</dbReference>
<keyword evidence="4" id="KW-0378">Hydrolase</keyword>
<evidence type="ECO:0000256" key="1">
    <source>
        <dbReference type="ARBA" id="ARBA00006641"/>
    </source>
</evidence>
<reference evidence="7 8" key="1">
    <citation type="submission" date="2016-10" db="EMBL/GenBank/DDBJ databases">
        <title>Draft genome sequences of four alkaliphilic bacteria belonging to the Anaerobacillus genus.</title>
        <authorList>
            <person name="Bassil N.M."/>
            <person name="Lloyd J.R."/>
        </authorList>
    </citation>
    <scope>NUCLEOTIDE SEQUENCE [LARGE SCALE GENOMIC DNA]</scope>
    <source>
        <strain evidence="7 8">DSM 15340</strain>
    </source>
</reference>
<organism evidence="7 8">
    <name type="scientific">Anaerobacillus arseniciselenatis</name>
    <dbReference type="NCBI Taxonomy" id="85682"/>
    <lineage>
        <taxon>Bacteria</taxon>
        <taxon>Bacillati</taxon>
        <taxon>Bacillota</taxon>
        <taxon>Bacilli</taxon>
        <taxon>Bacillales</taxon>
        <taxon>Bacillaceae</taxon>
        <taxon>Anaerobacillus</taxon>
    </lineage>
</organism>
<keyword evidence="8" id="KW-1185">Reference proteome</keyword>
<gene>
    <name evidence="7" type="ORF">BKP35_14150</name>
</gene>